<dbReference type="EMBL" id="FMUH01000009">
    <property type="protein sequence ID" value="SCX60405.1"/>
    <property type="molecule type" value="Genomic_DNA"/>
</dbReference>
<name>A0A1G4Z441_9ACTN</name>
<accession>A0A1G4Z441</accession>
<keyword evidence="3" id="KW-1185">Reference proteome</keyword>
<dbReference type="InterPro" id="IPR050570">
    <property type="entry name" value="Cell_wall_metabolism_enzyme"/>
</dbReference>
<dbReference type="CDD" id="cd12797">
    <property type="entry name" value="M23_peptidase"/>
    <property type="match status" value="1"/>
</dbReference>
<dbReference type="Proteomes" id="UP000198981">
    <property type="component" value="Unassembled WGS sequence"/>
</dbReference>
<dbReference type="STRING" id="1960309.SAMN03159343_4090"/>
<dbReference type="OrthoDB" id="5171895at2"/>
<dbReference type="InterPro" id="IPR016047">
    <property type="entry name" value="M23ase_b-sheet_dom"/>
</dbReference>
<evidence type="ECO:0000259" key="1">
    <source>
        <dbReference type="Pfam" id="PF01551"/>
    </source>
</evidence>
<dbReference type="InterPro" id="IPR011055">
    <property type="entry name" value="Dup_hybrid_motif"/>
</dbReference>
<dbReference type="Gene3D" id="2.70.70.10">
    <property type="entry name" value="Glucose Permease (Domain IIA)"/>
    <property type="match status" value="1"/>
</dbReference>
<organism evidence="2 3">
    <name type="scientific">Klenkia marina</name>
    <dbReference type="NCBI Taxonomy" id="1960309"/>
    <lineage>
        <taxon>Bacteria</taxon>
        <taxon>Bacillati</taxon>
        <taxon>Actinomycetota</taxon>
        <taxon>Actinomycetes</taxon>
        <taxon>Geodermatophilales</taxon>
        <taxon>Geodermatophilaceae</taxon>
        <taxon>Klenkia</taxon>
    </lineage>
</organism>
<evidence type="ECO:0000313" key="2">
    <source>
        <dbReference type="EMBL" id="SCX60405.1"/>
    </source>
</evidence>
<sequence length="341" mass="34748">MSALQWRLAAVLAAPLALGLLLIGVLVLADTAHQPVANPCGAAGGVTVDPAAVPGEVAGYSGTQLVNAALIVNAGQALGVSVRGQTIGVMTAMGESSLTVIDYGDAAGPDSRGLFQQRDNGAWGSYADRMDPTTSATNFFRALLAVPGWETLAPTIAAHRTQRNANPDHYTRYWDPAVAVVNSLAGVPVVPGSGGGALACQADQPANLGLPSGTWTRPAIGPQTSGFGMRWGRMHNGLDIAPPCGDPIYAAADGTVVRAGPSSGYGNLIVVDHGGGVVSRYAHMYPGDVLVAVGQTVAVGTQIGRVGSYGDSTGCHLHFEIQTNGAFTDPAPFMTSRGVPL</sequence>
<gene>
    <name evidence="2" type="ORF">SAMN03159343_4090</name>
</gene>
<dbReference type="Pfam" id="PF01551">
    <property type="entry name" value="Peptidase_M23"/>
    <property type="match status" value="1"/>
</dbReference>
<protein>
    <submittedName>
        <fullName evidence="2">Peptidase family M23</fullName>
    </submittedName>
</protein>
<dbReference type="RefSeq" id="WP_092807846.1">
    <property type="nucleotide sequence ID" value="NZ_FMUH01000009.1"/>
</dbReference>
<dbReference type="PANTHER" id="PTHR21666:SF270">
    <property type="entry name" value="MUREIN HYDROLASE ACTIVATOR ENVC"/>
    <property type="match status" value="1"/>
</dbReference>
<evidence type="ECO:0000313" key="3">
    <source>
        <dbReference type="Proteomes" id="UP000198981"/>
    </source>
</evidence>
<dbReference type="GO" id="GO:0004222">
    <property type="term" value="F:metalloendopeptidase activity"/>
    <property type="evidence" value="ECO:0007669"/>
    <property type="project" value="TreeGrafter"/>
</dbReference>
<reference evidence="3" key="1">
    <citation type="submission" date="2016-10" db="EMBL/GenBank/DDBJ databases">
        <authorList>
            <person name="Varghese N."/>
            <person name="Submissions S."/>
        </authorList>
    </citation>
    <scope>NUCLEOTIDE SEQUENCE [LARGE SCALE GENOMIC DNA]</scope>
    <source>
        <strain evidence="3">DSM 45722</strain>
    </source>
</reference>
<dbReference type="AlphaFoldDB" id="A0A1G4Z441"/>
<dbReference type="SUPFAM" id="SSF51261">
    <property type="entry name" value="Duplicated hybrid motif"/>
    <property type="match status" value="1"/>
</dbReference>
<proteinExistence type="predicted"/>
<feature type="domain" description="M23ase beta-sheet core" evidence="1">
    <location>
        <begin position="233"/>
        <end position="330"/>
    </location>
</feature>
<dbReference type="PANTHER" id="PTHR21666">
    <property type="entry name" value="PEPTIDASE-RELATED"/>
    <property type="match status" value="1"/>
</dbReference>